<dbReference type="Gene3D" id="3.40.50.150">
    <property type="entry name" value="Vaccinia Virus protein VP39"/>
    <property type="match status" value="1"/>
</dbReference>
<dbReference type="EMBL" id="SPVF01000166">
    <property type="protein sequence ID" value="TFW18192.1"/>
    <property type="molecule type" value="Genomic_DNA"/>
</dbReference>
<gene>
    <name evidence="10" type="ORF">E4L96_13475</name>
</gene>
<dbReference type="RefSeq" id="WP_135207747.1">
    <property type="nucleotide sequence ID" value="NZ_SPVF01000166.1"/>
</dbReference>
<dbReference type="Gene3D" id="3.40.50.2000">
    <property type="entry name" value="Glycogen Phosphorylase B"/>
    <property type="match status" value="1"/>
</dbReference>
<proteinExistence type="inferred from homology"/>
<dbReference type="GO" id="GO:0097363">
    <property type="term" value="F:protein O-acetylglucosaminyltransferase activity"/>
    <property type="evidence" value="ECO:0007669"/>
    <property type="project" value="UniProtKB-EC"/>
</dbReference>
<keyword evidence="11" id="KW-1185">Reference proteome</keyword>
<keyword evidence="4" id="KW-0328">Glycosyltransferase</keyword>
<evidence type="ECO:0000256" key="6">
    <source>
        <dbReference type="ARBA" id="ARBA00022737"/>
    </source>
</evidence>
<dbReference type="SUPFAM" id="SSF48452">
    <property type="entry name" value="TPR-like"/>
    <property type="match status" value="1"/>
</dbReference>
<organism evidence="10 11">
    <name type="scientific">Zemynaea arenosa</name>
    <dbReference type="NCBI Taxonomy" id="2561931"/>
    <lineage>
        <taxon>Bacteria</taxon>
        <taxon>Pseudomonadati</taxon>
        <taxon>Pseudomonadota</taxon>
        <taxon>Betaproteobacteria</taxon>
        <taxon>Burkholderiales</taxon>
        <taxon>Oxalobacteraceae</taxon>
        <taxon>Telluria group</taxon>
        <taxon>Zemynaea</taxon>
    </lineage>
</organism>
<keyword evidence="7 8" id="KW-0802">TPR repeat</keyword>
<dbReference type="PANTHER" id="PTHR44998">
    <property type="match status" value="1"/>
</dbReference>
<feature type="repeat" description="TPR" evidence="8">
    <location>
        <begin position="78"/>
        <end position="111"/>
    </location>
</feature>
<dbReference type="EC" id="2.4.1.255" evidence="3"/>
<dbReference type="InterPro" id="IPR011990">
    <property type="entry name" value="TPR-like_helical_dom_sf"/>
</dbReference>
<dbReference type="OrthoDB" id="101857at2"/>
<feature type="repeat" description="TPR" evidence="8">
    <location>
        <begin position="154"/>
        <end position="187"/>
    </location>
</feature>
<evidence type="ECO:0000313" key="11">
    <source>
        <dbReference type="Proteomes" id="UP000298438"/>
    </source>
</evidence>
<dbReference type="Proteomes" id="UP000298438">
    <property type="component" value="Unassembled WGS sequence"/>
</dbReference>
<feature type="domain" description="O-GlcNAc transferase C-terminal" evidence="9">
    <location>
        <begin position="263"/>
        <end position="420"/>
    </location>
</feature>
<feature type="domain" description="O-GlcNAc transferase C-terminal" evidence="9">
    <location>
        <begin position="428"/>
        <end position="611"/>
    </location>
</feature>
<dbReference type="InterPro" id="IPR019734">
    <property type="entry name" value="TPR_rpt"/>
</dbReference>
<dbReference type="AlphaFoldDB" id="A0A4Y9S968"/>
<dbReference type="PROSITE" id="PS50005">
    <property type="entry name" value="TPR"/>
    <property type="match status" value="2"/>
</dbReference>
<dbReference type="SUPFAM" id="SSF53756">
    <property type="entry name" value="UDP-Glycosyltransferase/glycogen phosphorylase"/>
    <property type="match status" value="1"/>
</dbReference>
<comment type="pathway">
    <text evidence="1">Protein modification; protein glycosylation.</text>
</comment>
<evidence type="ECO:0000256" key="2">
    <source>
        <dbReference type="ARBA" id="ARBA00005386"/>
    </source>
</evidence>
<evidence type="ECO:0000313" key="10">
    <source>
        <dbReference type="EMBL" id="TFW18192.1"/>
    </source>
</evidence>
<keyword evidence="6" id="KW-0677">Repeat</keyword>
<evidence type="ECO:0000256" key="1">
    <source>
        <dbReference type="ARBA" id="ARBA00004922"/>
    </source>
</evidence>
<dbReference type="PANTHER" id="PTHR44998:SF1">
    <property type="entry name" value="UDP-N-ACETYLGLUCOSAMINE--PEPTIDE N-ACETYLGLUCOSAMINYLTRANSFERASE 110 KDA SUBUNIT"/>
    <property type="match status" value="1"/>
</dbReference>
<dbReference type="Pfam" id="PF13844">
    <property type="entry name" value="Glyco_transf_41"/>
    <property type="match status" value="2"/>
</dbReference>
<reference evidence="10 11" key="1">
    <citation type="submission" date="2019-03" db="EMBL/GenBank/DDBJ databases">
        <title>Draft Genome Sequence of Massilia arenosa sp. nov., a Novel Massilia Species Isolated from a Sandy-loam Maize Soil.</title>
        <authorList>
            <person name="Raths R."/>
            <person name="Peta V."/>
            <person name="Bucking H."/>
        </authorList>
    </citation>
    <scope>NUCLEOTIDE SEQUENCE [LARGE SCALE GENOMIC DNA]</scope>
    <source>
        <strain evidence="10 11">MC02</strain>
    </source>
</reference>
<protein>
    <recommendedName>
        <fullName evidence="3">protein O-GlcNAc transferase</fullName>
        <ecNumber evidence="3">2.4.1.255</ecNumber>
    </recommendedName>
</protein>
<dbReference type="Gene3D" id="3.40.50.11380">
    <property type="match status" value="1"/>
</dbReference>
<keyword evidence="5" id="KW-0808">Transferase</keyword>
<comment type="caution">
    <text evidence="10">The sequence shown here is derived from an EMBL/GenBank/DDBJ whole genome shotgun (WGS) entry which is preliminary data.</text>
</comment>
<evidence type="ECO:0000256" key="5">
    <source>
        <dbReference type="ARBA" id="ARBA00022679"/>
    </source>
</evidence>
<evidence type="ECO:0000256" key="7">
    <source>
        <dbReference type="ARBA" id="ARBA00022803"/>
    </source>
</evidence>
<dbReference type="InterPro" id="IPR008884">
    <property type="entry name" value="TylF_MeTrfase"/>
</dbReference>
<dbReference type="InterPro" id="IPR029063">
    <property type="entry name" value="SAM-dependent_MTases_sf"/>
</dbReference>
<evidence type="ECO:0000259" key="9">
    <source>
        <dbReference type="Pfam" id="PF13844"/>
    </source>
</evidence>
<dbReference type="InterPro" id="IPR029489">
    <property type="entry name" value="OGT/SEC/SPY_C"/>
</dbReference>
<accession>A0A4Y9S968</accession>
<sequence length="894" mass="101292">MTTTLAPQDSLEHLRRLLDTSGAIDQAAPLAADLARAGALPVVELFNCAQQLTEAGQPHDAIALYRTWLDHTRSSVAFAVLFNMGVSLANVQDDDGAEQAYRRAIELNPVFIEPQLNLATLLERRGDIVAALTLWNKVSGMVNLQDPSGKDFYIQALNNMGRVLENRKQFPDAEDLLARSLALNPDQPKVLTHLIHLRQKQCKWPIYAALPGISQQDMVDATSALAMLSASSDPQDQLDAARRYVREKVKPLTDTPLAPREGYDHDKLRIGYLSGDLCSHAVSILTAELYELHDRSRVEVYAFSWSREDGTPLRARVVKAMDHYIRVDHLSDEDTAKLIRSHEIDVLVDLHGLTLGTRPDILSYRPAPVQVTYLGFPGPTALPSIDYVVADEFLIPPELTPYFTEKPLYMPECFQINDRQREIGPTPTREKCGLPEDAFVFCSFNNNFKFTERVFERWMNILKRVPNSVLWMVSDHEVVRLNLRAAAERMGVDPDRLFFAERAAPADYLARYKAADLFLDTIPFNAGTTASDALWAGLPVLTCSERTFSSRMAGSLLRAAGLPELITYNLDEYENKAVELALDPQRIARLKQHLQDNRLTCALFDSPRFVRQFEDKLFSIVPRRGQPITHKEAPMKLPPHTPIEDPNRVINFRVPTVWGITDPARFYALLEEAQKLVVPGTYLGDNLFTWGKSNSPFEDKEFVRAWESNTQNDADRAIAWRRYILCTSAYHCAQLEGDFVECGVYRGTGIKTVVDYFGKENFTKTFWGYDTYDYNPVEHHTFTGQEDGMFEQIKARFDGYDNVRLVKGLLPQSLEGNSPEKIAYLHIDLNNAEFEVATLDALFDRVVPGGMIILDDYEWAGIYRQQKIAEDAWFAKRNYRVFPLPTGQGMILKR</sequence>
<evidence type="ECO:0000256" key="8">
    <source>
        <dbReference type="PROSITE-ProRule" id="PRU00339"/>
    </source>
</evidence>
<dbReference type="Pfam" id="PF05711">
    <property type="entry name" value="TylF"/>
    <property type="match status" value="1"/>
</dbReference>
<comment type="similarity">
    <text evidence="2">Belongs to the glycosyltransferase 41 family. O-GlcNAc transferase subfamily.</text>
</comment>
<evidence type="ECO:0000256" key="4">
    <source>
        <dbReference type="ARBA" id="ARBA00022676"/>
    </source>
</evidence>
<name>A0A4Y9S968_9BURK</name>
<dbReference type="SMART" id="SM00028">
    <property type="entry name" value="TPR"/>
    <property type="match status" value="4"/>
</dbReference>
<dbReference type="Gene3D" id="1.25.40.10">
    <property type="entry name" value="Tetratricopeptide repeat domain"/>
    <property type="match status" value="1"/>
</dbReference>
<evidence type="ECO:0000256" key="3">
    <source>
        <dbReference type="ARBA" id="ARBA00011970"/>
    </source>
</evidence>